<feature type="transmembrane region" description="Helical" evidence="7">
    <location>
        <begin position="183"/>
        <end position="202"/>
    </location>
</feature>
<dbReference type="Pfam" id="PF07690">
    <property type="entry name" value="MFS_1"/>
    <property type="match status" value="1"/>
</dbReference>
<feature type="transmembrane region" description="Helical" evidence="7">
    <location>
        <begin position="149"/>
        <end position="171"/>
    </location>
</feature>
<dbReference type="Gene3D" id="1.20.1250.20">
    <property type="entry name" value="MFS general substrate transporter like domains"/>
    <property type="match status" value="1"/>
</dbReference>
<dbReference type="PANTHER" id="PTHR43266">
    <property type="entry name" value="MACROLIDE-EFFLUX PROTEIN"/>
    <property type="match status" value="1"/>
</dbReference>
<keyword evidence="9" id="KW-1185">Reference proteome</keyword>
<feature type="transmembrane region" description="Helical" evidence="7">
    <location>
        <begin position="81"/>
        <end position="114"/>
    </location>
</feature>
<dbReference type="InterPro" id="IPR011701">
    <property type="entry name" value="MFS"/>
</dbReference>
<keyword evidence="3" id="KW-1003">Cell membrane</keyword>
<sequence>MQKAYIAMALIGVVLALSYVFFIDYIVFSVMVMVILNDVAQLFIFPSRNRLLPSLIGKDRIPIVSGYLSSANNTASLLGNAIAGFLLSLIGFIGVLLTHSVLFILAAALVKWLVLPKYESKKIQQNQKKKEFWKEFKEGVKILRGHNALLALTFMNMGTNIVSIGYLYIVLLKTQYGATSSQYGFFEAIGVAVSIVTGLFAGKVVKKIKPVIILSGAQIISCSCMVLLGTVNELVFAFILFAIQTFFSIFQGVVVGTLFITLVDAKYRARVDSLVTSISAFMMPATVFLGGYLADHIPIRYIFYFAGTWAMLMGLAPLFSKDVRGLKKI</sequence>
<evidence type="ECO:0000313" key="8">
    <source>
        <dbReference type="EMBL" id="KQL55291.1"/>
    </source>
</evidence>
<dbReference type="PANTHER" id="PTHR43266:SF2">
    <property type="entry name" value="MAJOR FACILITATOR SUPERFAMILY (MFS) PROFILE DOMAIN-CONTAINING PROTEIN"/>
    <property type="match status" value="1"/>
</dbReference>
<dbReference type="GO" id="GO:0022857">
    <property type="term" value="F:transmembrane transporter activity"/>
    <property type="evidence" value="ECO:0007669"/>
    <property type="project" value="InterPro"/>
</dbReference>
<evidence type="ECO:0000313" key="9">
    <source>
        <dbReference type="Proteomes" id="UP000051888"/>
    </source>
</evidence>
<comment type="subcellular location">
    <subcellularLocation>
        <location evidence="1">Cell membrane</location>
        <topology evidence="1">Multi-pass membrane protein</topology>
    </subcellularLocation>
</comment>
<feature type="transmembrane region" description="Helical" evidence="7">
    <location>
        <begin position="274"/>
        <end position="293"/>
    </location>
</feature>
<evidence type="ECO:0000256" key="2">
    <source>
        <dbReference type="ARBA" id="ARBA00022448"/>
    </source>
</evidence>
<accession>A0A0Q3X0F9</accession>
<keyword evidence="5 7" id="KW-1133">Transmembrane helix</keyword>
<evidence type="ECO:0000256" key="7">
    <source>
        <dbReference type="SAM" id="Phobius"/>
    </source>
</evidence>
<proteinExistence type="predicted"/>
<dbReference type="EMBL" id="LJJC01000004">
    <property type="protein sequence ID" value="KQL55291.1"/>
    <property type="molecule type" value="Genomic_DNA"/>
</dbReference>
<gene>
    <name evidence="8" type="ORF">AN964_01225</name>
</gene>
<evidence type="ECO:0000256" key="5">
    <source>
        <dbReference type="ARBA" id="ARBA00022989"/>
    </source>
</evidence>
<evidence type="ECO:0000256" key="3">
    <source>
        <dbReference type="ARBA" id="ARBA00022475"/>
    </source>
</evidence>
<dbReference type="InterPro" id="IPR036259">
    <property type="entry name" value="MFS_trans_sf"/>
</dbReference>
<dbReference type="SUPFAM" id="SSF103473">
    <property type="entry name" value="MFS general substrate transporter"/>
    <property type="match status" value="1"/>
</dbReference>
<dbReference type="STRING" id="157838.AN964_01225"/>
<dbReference type="AlphaFoldDB" id="A0A0Q3X0F9"/>
<feature type="transmembrane region" description="Helical" evidence="7">
    <location>
        <begin position="211"/>
        <end position="229"/>
    </location>
</feature>
<dbReference type="PATRIC" id="fig|157838.3.peg.265"/>
<dbReference type="GO" id="GO:0005886">
    <property type="term" value="C:plasma membrane"/>
    <property type="evidence" value="ECO:0007669"/>
    <property type="project" value="UniProtKB-SubCell"/>
</dbReference>
<protein>
    <submittedName>
        <fullName evidence="8">Macrolide ABC transporter</fullName>
    </submittedName>
</protein>
<feature type="transmembrane region" description="Helical" evidence="7">
    <location>
        <begin position="299"/>
        <end position="319"/>
    </location>
</feature>
<feature type="transmembrane region" description="Helical" evidence="7">
    <location>
        <begin position="7"/>
        <end position="36"/>
    </location>
</feature>
<evidence type="ECO:0000256" key="1">
    <source>
        <dbReference type="ARBA" id="ARBA00004651"/>
    </source>
</evidence>
<comment type="caution">
    <text evidence="8">The sequence shown here is derived from an EMBL/GenBank/DDBJ whole genome shotgun (WGS) entry which is preliminary data.</text>
</comment>
<dbReference type="Proteomes" id="UP000051888">
    <property type="component" value="Unassembled WGS sequence"/>
</dbReference>
<name>A0A0Q3X0F9_9BACI</name>
<evidence type="ECO:0000256" key="4">
    <source>
        <dbReference type="ARBA" id="ARBA00022692"/>
    </source>
</evidence>
<evidence type="ECO:0000256" key="6">
    <source>
        <dbReference type="ARBA" id="ARBA00023136"/>
    </source>
</evidence>
<keyword evidence="4 7" id="KW-0812">Transmembrane</keyword>
<keyword evidence="6 7" id="KW-0472">Membrane</keyword>
<reference evidence="8 9" key="1">
    <citation type="submission" date="2015-09" db="EMBL/GenBank/DDBJ databases">
        <title>Genome sequencing project for genomic taxonomy and phylogenomics of Bacillus-like bacteria.</title>
        <authorList>
            <person name="Liu B."/>
            <person name="Wang J."/>
            <person name="Zhu Y."/>
            <person name="Liu G."/>
            <person name="Chen Q."/>
            <person name="Chen Z."/>
            <person name="Lan J."/>
            <person name="Che J."/>
            <person name="Ge C."/>
            <person name="Shi H."/>
            <person name="Pan Z."/>
            <person name="Liu X."/>
        </authorList>
    </citation>
    <scope>NUCLEOTIDE SEQUENCE [LARGE SCALE GENOMIC DNA]</scope>
    <source>
        <strain evidence="8 9">LMG 18435</strain>
    </source>
</reference>
<feature type="transmembrane region" description="Helical" evidence="7">
    <location>
        <begin position="235"/>
        <end position="262"/>
    </location>
</feature>
<organism evidence="8 9">
    <name type="scientific">Heyndrickxia shackletonii</name>
    <dbReference type="NCBI Taxonomy" id="157838"/>
    <lineage>
        <taxon>Bacteria</taxon>
        <taxon>Bacillati</taxon>
        <taxon>Bacillota</taxon>
        <taxon>Bacilli</taxon>
        <taxon>Bacillales</taxon>
        <taxon>Bacillaceae</taxon>
        <taxon>Heyndrickxia</taxon>
    </lineage>
</organism>
<keyword evidence="2" id="KW-0813">Transport</keyword>